<dbReference type="RefSeq" id="WP_245577399.1">
    <property type="nucleotide sequence ID" value="NZ_JBIAZU010000006.1"/>
</dbReference>
<keyword evidence="3" id="KW-1185">Reference proteome</keyword>
<comment type="caution">
    <text evidence="2">The sequence shown here is derived from an EMBL/GenBank/DDBJ whole genome shotgun (WGS) entry which is preliminary data.</text>
</comment>
<proteinExistence type="predicted"/>
<dbReference type="InterPro" id="IPR029058">
    <property type="entry name" value="AB_hydrolase_fold"/>
</dbReference>
<accession>A0ABW6WPL0</accession>
<name>A0ABW6WPL0_9ACTN</name>
<feature type="region of interest" description="Disordered" evidence="1">
    <location>
        <begin position="101"/>
        <end position="128"/>
    </location>
</feature>
<reference evidence="2 3" key="1">
    <citation type="submission" date="2024-10" db="EMBL/GenBank/DDBJ databases">
        <title>The Natural Products Discovery Center: Release of the First 8490 Sequenced Strains for Exploring Actinobacteria Biosynthetic Diversity.</title>
        <authorList>
            <person name="Kalkreuter E."/>
            <person name="Kautsar S.A."/>
            <person name="Yang D."/>
            <person name="Bader C.D."/>
            <person name="Teijaro C.N."/>
            <person name="Fluegel L."/>
            <person name="Davis C.M."/>
            <person name="Simpson J.R."/>
            <person name="Lauterbach L."/>
            <person name="Steele A.D."/>
            <person name="Gui C."/>
            <person name="Meng S."/>
            <person name="Li G."/>
            <person name="Viehrig K."/>
            <person name="Ye F."/>
            <person name="Su P."/>
            <person name="Kiefer A.F."/>
            <person name="Nichols A."/>
            <person name="Cepeda A.J."/>
            <person name="Yan W."/>
            <person name="Fan B."/>
            <person name="Jiang Y."/>
            <person name="Adhikari A."/>
            <person name="Zheng C.-J."/>
            <person name="Schuster L."/>
            <person name="Cowan T.M."/>
            <person name="Smanski M.J."/>
            <person name="Chevrette M.G."/>
            <person name="De Carvalho L.P.S."/>
            <person name="Shen B."/>
        </authorList>
    </citation>
    <scope>NUCLEOTIDE SEQUENCE [LARGE SCALE GENOMIC DNA]</scope>
    <source>
        <strain evidence="2 3">NPDC000087</strain>
    </source>
</reference>
<evidence type="ECO:0000313" key="3">
    <source>
        <dbReference type="Proteomes" id="UP001602245"/>
    </source>
</evidence>
<organism evidence="2 3">
    <name type="scientific">Paractinoplanes globisporus</name>
    <dbReference type="NCBI Taxonomy" id="113565"/>
    <lineage>
        <taxon>Bacteria</taxon>
        <taxon>Bacillati</taxon>
        <taxon>Actinomycetota</taxon>
        <taxon>Actinomycetes</taxon>
        <taxon>Micromonosporales</taxon>
        <taxon>Micromonosporaceae</taxon>
        <taxon>Paractinoplanes</taxon>
    </lineage>
</organism>
<protein>
    <submittedName>
        <fullName evidence="2">Uncharacterized protein</fullName>
    </submittedName>
</protein>
<sequence>MSRVSALLRVALAVVLLWALVATAAWLLQRRLIYFPDRSSPPAAARVIPGARDVTLRTADGLDLTAWLVEPPPETPGRRLAVLLAPGNAGNRLARAPLATPAVRARTDSPATSSRRGRSWSSRPAYRPNGCCTTARASARRW</sequence>
<dbReference type="EMBL" id="JBIAZU010000006">
    <property type="protein sequence ID" value="MFF5294151.1"/>
    <property type="molecule type" value="Genomic_DNA"/>
</dbReference>
<gene>
    <name evidence="2" type="ORF">ACFY35_32350</name>
</gene>
<dbReference type="Proteomes" id="UP001602245">
    <property type="component" value="Unassembled WGS sequence"/>
</dbReference>
<evidence type="ECO:0000313" key="2">
    <source>
        <dbReference type="EMBL" id="MFF5294151.1"/>
    </source>
</evidence>
<evidence type="ECO:0000256" key="1">
    <source>
        <dbReference type="SAM" id="MobiDB-lite"/>
    </source>
</evidence>
<dbReference type="SUPFAM" id="SSF53474">
    <property type="entry name" value="alpha/beta-Hydrolases"/>
    <property type="match status" value="1"/>
</dbReference>